<name>A0ABN7SN72_OIKDI</name>
<dbReference type="Proteomes" id="UP001158576">
    <property type="component" value="Chromosome 1"/>
</dbReference>
<reference evidence="4 5" key="1">
    <citation type="submission" date="2021-04" db="EMBL/GenBank/DDBJ databases">
        <authorList>
            <person name="Bliznina A."/>
        </authorList>
    </citation>
    <scope>NUCLEOTIDE SEQUENCE [LARGE SCALE GENOMIC DNA]</scope>
</reference>
<proteinExistence type="predicted"/>
<feature type="domain" description="Integrator complex subunit 1 R3" evidence="3">
    <location>
        <begin position="1581"/>
        <end position="1739"/>
    </location>
</feature>
<organism evidence="4 5">
    <name type="scientific">Oikopleura dioica</name>
    <name type="common">Tunicate</name>
    <dbReference type="NCBI Taxonomy" id="34765"/>
    <lineage>
        <taxon>Eukaryota</taxon>
        <taxon>Metazoa</taxon>
        <taxon>Chordata</taxon>
        <taxon>Tunicata</taxon>
        <taxon>Appendicularia</taxon>
        <taxon>Copelata</taxon>
        <taxon>Oikopleuridae</taxon>
        <taxon>Oikopleura</taxon>
    </lineage>
</organism>
<dbReference type="EMBL" id="OU015566">
    <property type="protein sequence ID" value="CAG5104767.1"/>
    <property type="molecule type" value="Genomic_DNA"/>
</dbReference>
<feature type="domain" description="Integrator complex subunit 1 RPB2-binding" evidence="2">
    <location>
        <begin position="263"/>
        <end position="394"/>
    </location>
</feature>
<evidence type="ECO:0000256" key="1">
    <source>
        <dbReference type="SAM" id="MobiDB-lite"/>
    </source>
</evidence>
<evidence type="ECO:0000313" key="5">
    <source>
        <dbReference type="Proteomes" id="UP001158576"/>
    </source>
</evidence>
<dbReference type="Pfam" id="PF22927">
    <property type="entry name" value="INT1_R3"/>
    <property type="match status" value="1"/>
</dbReference>
<feature type="compositionally biased region" description="Polar residues" evidence="1">
    <location>
        <begin position="46"/>
        <end position="58"/>
    </location>
</feature>
<gene>
    <name evidence="4" type="ORF">OKIOD_LOCUS10286</name>
</gene>
<dbReference type="Pfam" id="PF12432">
    <property type="entry name" value="INTS1_RP2B-bd"/>
    <property type="match status" value="1"/>
</dbReference>
<evidence type="ECO:0000313" key="4">
    <source>
        <dbReference type="EMBL" id="CAG5104767.1"/>
    </source>
</evidence>
<dbReference type="PANTHER" id="PTHR21224">
    <property type="entry name" value="INTEGRATOR COMPLEX SUBUNIT 1"/>
    <property type="match status" value="1"/>
</dbReference>
<dbReference type="SUPFAM" id="SSF48371">
    <property type="entry name" value="ARM repeat"/>
    <property type="match status" value="1"/>
</dbReference>
<dbReference type="PANTHER" id="PTHR21224:SF1">
    <property type="entry name" value="INTEGRATOR COMPLEX SUBUNIT 1"/>
    <property type="match status" value="1"/>
</dbReference>
<dbReference type="InterPro" id="IPR016024">
    <property type="entry name" value="ARM-type_fold"/>
</dbReference>
<feature type="compositionally biased region" description="Polar residues" evidence="1">
    <location>
        <begin position="15"/>
        <end position="34"/>
    </location>
</feature>
<feature type="compositionally biased region" description="Basic residues" evidence="1">
    <location>
        <begin position="1"/>
        <end position="11"/>
    </location>
</feature>
<dbReference type="InterPro" id="IPR022145">
    <property type="entry name" value="INTS1_RPB2-bd"/>
</dbReference>
<evidence type="ECO:0000259" key="2">
    <source>
        <dbReference type="Pfam" id="PF12432"/>
    </source>
</evidence>
<dbReference type="InterPro" id="IPR038902">
    <property type="entry name" value="INTS1"/>
</dbReference>
<protein>
    <submittedName>
        <fullName evidence="4">Oidioi.mRNA.OKI2018_I69.chr1.g1521.t1.cds</fullName>
    </submittedName>
</protein>
<sequence length="1925" mass="219548">MNRGRGGRKGPSHVAPSNVQTLGVRGQQKSNLPASLQARPPGILRGSSSRTNIGGTRSESPKLRDAVEQVKIAFDFSVIKKLGDASSEKPSLEEMGKMRHLFLKLKFLRIGRDDPKGEVLNNITTGLSYLAIKRPSLFQTDSALIDAQAIFSGDGIPPSQRTPYSKYHQIELFTVNLLWSAFKSVPKWPLELARIYIEDAARNRDWVDHPLCFPFTENIKAHFKSFPVPNEHRTWSVENAASGVLTEPAFDRFEEEQSPAIQQMILDQYMRRPTADPLTRSLVILGIATTGFFDVRKMIVSRLEAMFNNPKLLKPGQEMFASLCINATTSNEVEIIHGILNIRHRQKPVNFFLNSLSLLSKASPNNFTLMIQRIVFAEFDSVKNTQGHMAIMNHFLNSGQELREKTAAELARQFNMVTGQVNQSQFAQIMRTLRNTLREISKISKSNIGHFLKHFSRALLEECRPGTQETRQATIDGLLDLANLCCYLRASGIRDQLLKGPISDDERAERLKFENDIADIQQQQIRWIQNTFVQVFSPTNDEMTAAVDQIMFMGKKESPVSLFEPAWPPETDRTMMSSAVTSCDVREGTILRLTFIGRKFGNSYAMELIWKIINRCCEKGSRLSGINDPAQLTESLLQLAWHDDPPIKINSSVGKFASTEALWKWHLLALILSAFSPQEIGKHVWACYPQMRILITYCITGQILLTQEERQKILYQRQREADAILVAEATNRALETIPKDDSKYLADFCIINANENLRNVPTSLQEEISSLNKTIKLDSLLSENRDPDFLELLVKESTVDSTLDWIIDLVNQQPKERFKMLPISVLAEYLILTRIPLNNESAGENSQLSASKKRIEEVFSHLEDQLKENPEPLLDHIVKRLASESYTQRSCATQLIVQLYKKEAMEDSVMECSDDKPVELSLILSHLLVLKNSKYARKNLINAIYVESNLQMIVGYLSLLEEFIQFDNESFEDVFDLAAALSHFLLHGLLTSTRHLQNQKIADNRTMVTFIIKVFNKITNWIFVLNDDEKISKKLQNWTCERNTDVITFSMEGRNICIPKNFLYSVLIVLSLKFNNELALHWLNDFNTGFTSEIKTELPKWLIEFASGSFCPEIIELAVRKMSKAEIMKSARWHDLEGEHMSQFLKIVDKRFKEDASKPNASKFPSLNFSIRLLNEHVSESPDKEGSELLKALEGIKITDSKEPSAFKFPQVKKEEPKDDQMEAEMSLTNELKSYFETEKVTSARLHSLLKKISSAEDLSPAIATLMPLIGKNNSAVYTTHISGFGNIIRRIGTTLQKKNKLIDLEDFVPIMTRHLSEERVAQNPKLNTLRLIALDFHRKIFTKAKPAPKPKEIPETVAVKSLVALINKERTKTNRVSLQSLDTSPDEDQLIGYLSDILINDYHRVFSETNEDDLKLFFNASSQQLQSIFLSTADWNVIQNAISFLLSERSADVNHNSVLDFLWASERIRRLWKGREQPAEKSKEYIIKMTVPQVEMYLHHFLAGCADESEMETRLPQLFHFLRGAKMKDSQFINLRKHVESLKVGSQDLRGKLGNLLYLFRPAGQEGTKLVGTESSACSVDKIVYRVILDLAAIGESQTIGDKMKDAFLFCVSLTSTHPHLLLRHLNLMARLLKGRCHNELKDFRNQRHMDYFTNISAVMCHLAPHMMEERYLPTFKDIIAECLEFLRVYPKIARRQSRPTTNSILAMIKKFLELDIVNGLKFLEGYTSLWNDLHGVYGNDTRDVQLYYSVFVAKVPPYHGAPEQVLLAMQNEHFRGFSPEERAHHDHNLKSYPNMVIESIRALHLALDQFDRGPRAIIPFEQGVLDALTCILPDARAMAFDILLEILRVEPTKIKLYYQRMLDAMDQGPEILETERVMKFTILAMTKSDEILKAVFHRGQKHEISVAKTIGRTISLLSLLPAY</sequence>
<evidence type="ECO:0000259" key="3">
    <source>
        <dbReference type="Pfam" id="PF22927"/>
    </source>
</evidence>
<dbReference type="InterPro" id="IPR053964">
    <property type="entry name" value="INT1_R3"/>
</dbReference>
<accession>A0ABN7SN72</accession>
<feature type="region of interest" description="Disordered" evidence="1">
    <location>
        <begin position="1"/>
        <end position="62"/>
    </location>
</feature>
<keyword evidence="5" id="KW-1185">Reference proteome</keyword>